<dbReference type="RefSeq" id="WP_157135191.1">
    <property type="nucleotide sequence ID" value="NZ_FOOJ01000091.1"/>
</dbReference>
<organism evidence="3 4">
    <name type="scientific">Enterocloster clostridioformis</name>
    <dbReference type="NCBI Taxonomy" id="1531"/>
    <lineage>
        <taxon>Bacteria</taxon>
        <taxon>Bacillati</taxon>
        <taxon>Bacillota</taxon>
        <taxon>Clostridia</taxon>
        <taxon>Lachnospirales</taxon>
        <taxon>Lachnospiraceae</taxon>
        <taxon>Enterocloster</taxon>
    </lineage>
</organism>
<dbReference type="EMBL" id="CP050964">
    <property type="protein sequence ID" value="QIX93300.1"/>
    <property type="molecule type" value="Genomic_DNA"/>
</dbReference>
<dbReference type="AlphaFoldDB" id="A0AAP9M3J3"/>
<evidence type="ECO:0000259" key="1">
    <source>
        <dbReference type="Pfam" id="PF02746"/>
    </source>
</evidence>
<reference evidence="2" key="3">
    <citation type="submission" date="2020-02" db="EMBL/GenBank/DDBJ databases">
        <authorList>
            <person name="Littmann E."/>
            <person name="Sorbara M."/>
        </authorList>
    </citation>
    <scope>NUCLEOTIDE SEQUENCE</scope>
    <source>
        <strain evidence="2">MSK.2.26</strain>
    </source>
</reference>
<name>A0AAP9M3J3_9FIRM</name>
<dbReference type="EMBL" id="JAAISW010000089">
    <property type="protein sequence ID" value="NSJ46785.1"/>
    <property type="molecule type" value="Genomic_DNA"/>
</dbReference>
<evidence type="ECO:0000313" key="5">
    <source>
        <dbReference type="Proteomes" id="UP000719916"/>
    </source>
</evidence>
<reference evidence="3 4" key="1">
    <citation type="submission" date="2019-11" db="EMBL/GenBank/DDBJ databases">
        <title>FDA dAtabase for Regulatory Grade micrObial Sequences (FDA-ARGOS): Supporting development and validation of Infectious Disease Dx tests.</title>
        <authorList>
            <person name="Turner S."/>
            <person name="Byrd R."/>
            <person name="Tallon L."/>
            <person name="Sadzewicz L."/>
            <person name="Vavikolanu K."/>
            <person name="Mehta A."/>
            <person name="Aluvathingal J."/>
            <person name="Nadendla S."/>
            <person name="Myers T."/>
            <person name="Yan Y."/>
            <person name="Sichtig H."/>
        </authorList>
    </citation>
    <scope>NUCLEOTIDE SEQUENCE [LARGE SCALE GENOMIC DNA]</scope>
    <source>
        <strain evidence="3 4">FDAARGOS_739</strain>
    </source>
</reference>
<feature type="domain" description="Mandelate racemase/muconate lactonizing enzyme N-terminal" evidence="1">
    <location>
        <begin position="10"/>
        <end position="74"/>
    </location>
</feature>
<dbReference type="Proteomes" id="UP000719916">
    <property type="component" value="Unassembled WGS sequence"/>
</dbReference>
<dbReference type="SUPFAM" id="SSF54826">
    <property type="entry name" value="Enolase N-terminal domain-like"/>
    <property type="match status" value="1"/>
</dbReference>
<evidence type="ECO:0000313" key="2">
    <source>
        <dbReference type="EMBL" id="NSJ46785.1"/>
    </source>
</evidence>
<dbReference type="Proteomes" id="UP000501069">
    <property type="component" value="Chromosome"/>
</dbReference>
<evidence type="ECO:0000313" key="4">
    <source>
        <dbReference type="Proteomes" id="UP000501069"/>
    </source>
</evidence>
<evidence type="ECO:0000313" key="3">
    <source>
        <dbReference type="EMBL" id="QIX93300.1"/>
    </source>
</evidence>
<accession>A0AAP9M3J3</accession>
<gene>
    <name evidence="3" type="ORF">FOC47_23820</name>
    <name evidence="2" type="ORF">G5B26_25265</name>
</gene>
<sequence>MRIETSQPRLYGLGCATFTQRCKAVITVIDEYLRPLLIGREARDIQDLWTLMYQNSYWRNSPVLNSAFGGIDLACGTSKERWRGCRCTTSWAARAGTRLLFICMQTAPRWRM</sequence>
<dbReference type="InterPro" id="IPR013341">
    <property type="entry name" value="Mandelate_racemase_N_dom"/>
</dbReference>
<dbReference type="InterPro" id="IPR029017">
    <property type="entry name" value="Enolase-like_N"/>
</dbReference>
<proteinExistence type="predicted"/>
<dbReference type="Gene3D" id="3.30.390.10">
    <property type="entry name" value="Enolase-like, N-terminal domain"/>
    <property type="match status" value="1"/>
</dbReference>
<protein>
    <recommendedName>
        <fullName evidence="1">Mandelate racemase/muconate lactonizing enzyme N-terminal domain-containing protein</fullName>
    </recommendedName>
</protein>
<dbReference type="Pfam" id="PF02746">
    <property type="entry name" value="MR_MLE_N"/>
    <property type="match status" value="1"/>
</dbReference>
<reference evidence="2 5" key="2">
    <citation type="journal article" date="2020" name="Cell Host Microbe">
        <title>Functional and Genomic Variation between Human-Derived Isolates of Lachnospiraceae Reveals Inter- and Intra-Species Diversity.</title>
        <authorList>
            <person name="Sorbara M.T."/>
            <person name="Littmann E.R."/>
            <person name="Fontana E."/>
            <person name="Moody T.U."/>
            <person name="Kohout C.E."/>
            <person name="Gjonbalaj M."/>
            <person name="Eaton V."/>
            <person name="Seok R."/>
            <person name="Leiner I.M."/>
            <person name="Pamer E.G."/>
        </authorList>
    </citation>
    <scope>NUCLEOTIDE SEQUENCE [LARGE SCALE GENOMIC DNA]</scope>
    <source>
        <strain evidence="2 5">MSK.2.26</strain>
    </source>
</reference>